<protein>
    <recommendedName>
        <fullName evidence="4">Secreted protein</fullName>
    </recommendedName>
</protein>
<name>A0A939T7H7_9ACTN</name>
<accession>A0A939T7H7</accession>
<comment type="caution">
    <text evidence="2">The sequence shown here is derived from an EMBL/GenBank/DDBJ whole genome shotgun (WGS) entry which is preliminary data.</text>
</comment>
<proteinExistence type="predicted"/>
<evidence type="ECO:0000313" key="3">
    <source>
        <dbReference type="Proteomes" id="UP000669179"/>
    </source>
</evidence>
<keyword evidence="1" id="KW-0732">Signal</keyword>
<keyword evidence="3" id="KW-1185">Reference proteome</keyword>
<gene>
    <name evidence="2" type="ORF">J4573_33375</name>
</gene>
<organism evidence="2 3">
    <name type="scientific">Actinomadura barringtoniae</name>
    <dbReference type="NCBI Taxonomy" id="1427535"/>
    <lineage>
        <taxon>Bacteria</taxon>
        <taxon>Bacillati</taxon>
        <taxon>Actinomycetota</taxon>
        <taxon>Actinomycetes</taxon>
        <taxon>Streptosporangiales</taxon>
        <taxon>Thermomonosporaceae</taxon>
        <taxon>Actinomadura</taxon>
    </lineage>
</organism>
<feature type="signal peptide" evidence="1">
    <location>
        <begin position="1"/>
        <end position="27"/>
    </location>
</feature>
<sequence length="126" mass="13610">MNWLTRTAAACTVVGTVFAGTATAAHADDIKLSFGYGSVFYDDSVDVFTVCDTRADGEGVTASLWYTPNSGTSYHQLWAEQDGGDSGCDNHPYDVGKTGLYFMKICWNLSVNPPICKKSSAFNENN</sequence>
<evidence type="ECO:0000313" key="2">
    <source>
        <dbReference type="EMBL" id="MBO2452019.1"/>
    </source>
</evidence>
<dbReference type="RefSeq" id="WP_208259926.1">
    <property type="nucleotide sequence ID" value="NZ_JAGEOJ010000015.1"/>
</dbReference>
<evidence type="ECO:0008006" key="4">
    <source>
        <dbReference type="Google" id="ProtNLM"/>
    </source>
</evidence>
<dbReference type="AlphaFoldDB" id="A0A939T7H7"/>
<dbReference type="Proteomes" id="UP000669179">
    <property type="component" value="Unassembled WGS sequence"/>
</dbReference>
<reference evidence="2" key="1">
    <citation type="submission" date="2021-03" db="EMBL/GenBank/DDBJ databases">
        <authorList>
            <person name="Kanchanasin P."/>
            <person name="Saeng-In P."/>
            <person name="Phongsopitanun W."/>
            <person name="Yuki M."/>
            <person name="Kudo T."/>
            <person name="Ohkuma M."/>
            <person name="Tanasupawat S."/>
        </authorList>
    </citation>
    <scope>NUCLEOTIDE SEQUENCE</scope>
    <source>
        <strain evidence="2">GKU 128</strain>
    </source>
</reference>
<dbReference type="EMBL" id="JAGEOJ010000015">
    <property type="protein sequence ID" value="MBO2452019.1"/>
    <property type="molecule type" value="Genomic_DNA"/>
</dbReference>
<evidence type="ECO:0000256" key="1">
    <source>
        <dbReference type="SAM" id="SignalP"/>
    </source>
</evidence>
<feature type="chain" id="PRO_5038622732" description="Secreted protein" evidence="1">
    <location>
        <begin position="28"/>
        <end position="126"/>
    </location>
</feature>